<keyword evidence="4" id="KW-1185">Reference proteome</keyword>
<dbReference type="OrthoDB" id="6776808at2759"/>
<gene>
    <name evidence="3" type="primary">jg12548</name>
    <name evidence="3" type="ORF">PAEG_LOCUS23433</name>
</gene>
<sequence length="442" mass="49940">MFLSKVTFGLLLAVVVVAAEKKIELQDIEEDNLRNEKQKHFEKSDGRGPSAGTAPGSAPMDFLKNGLLHYFEGPTQQPQQSRYIQQYDVTEQPERSSILAPKPQYGPPQQQAMLGYLSNVPMQIYLIPQYYNEPTEQVAHQQNEVQITAPAAARTQVYQDEQQNQQQEQQQQQTNYIEVPTYVTPTGKPYTQPYTSPLIYVSHGQPSIASVQPTATPVFTYQVPVVQYSTAISAPPPKGYYQSPQYTETNSVDEVQENNYNFNNQYSSHTEIPSKPSGPDYPRYYNSRAPLREEYRTPLELPHPSSLLIKAPPPHLSHIPKALPEYRPIAKPVYASGGNFISSAYSPRPSESYNTFKRRPTSLLDSYIPSSVQIEYLKRGYTKDPLAAYEALSSGRFLSQTPVIPRHYERGFLPNEIYHTAAGGITFGHHKRAPKINKPQKK</sequence>
<proteinExistence type="predicted"/>
<comment type="caution">
    <text evidence="3">The sequence shown here is derived from an EMBL/GenBank/DDBJ whole genome shotgun (WGS) entry which is preliminary data.</text>
</comment>
<feature type="signal peptide" evidence="2">
    <location>
        <begin position="1"/>
        <end position="18"/>
    </location>
</feature>
<keyword evidence="2" id="KW-0732">Signal</keyword>
<protein>
    <submittedName>
        <fullName evidence="3">Jg12548 protein</fullName>
    </submittedName>
</protein>
<evidence type="ECO:0000256" key="1">
    <source>
        <dbReference type="SAM" id="MobiDB-lite"/>
    </source>
</evidence>
<dbReference type="AlphaFoldDB" id="A0A8S4SI52"/>
<dbReference type="Proteomes" id="UP000838756">
    <property type="component" value="Unassembled WGS sequence"/>
</dbReference>
<dbReference type="EMBL" id="CAKXAJ010026150">
    <property type="protein sequence ID" value="CAH2258801.1"/>
    <property type="molecule type" value="Genomic_DNA"/>
</dbReference>
<name>A0A8S4SI52_9NEOP</name>
<reference evidence="3" key="1">
    <citation type="submission" date="2022-03" db="EMBL/GenBank/DDBJ databases">
        <authorList>
            <person name="Lindestad O."/>
        </authorList>
    </citation>
    <scope>NUCLEOTIDE SEQUENCE</scope>
</reference>
<feature type="compositionally biased region" description="Basic and acidic residues" evidence="1">
    <location>
        <begin position="34"/>
        <end position="46"/>
    </location>
</feature>
<feature type="region of interest" description="Disordered" evidence="1">
    <location>
        <begin position="34"/>
        <end position="58"/>
    </location>
</feature>
<evidence type="ECO:0000313" key="3">
    <source>
        <dbReference type="EMBL" id="CAH2258801.1"/>
    </source>
</evidence>
<evidence type="ECO:0000256" key="2">
    <source>
        <dbReference type="SAM" id="SignalP"/>
    </source>
</evidence>
<feature type="chain" id="PRO_5035935859" evidence="2">
    <location>
        <begin position="19"/>
        <end position="442"/>
    </location>
</feature>
<accession>A0A8S4SI52</accession>
<evidence type="ECO:0000313" key="4">
    <source>
        <dbReference type="Proteomes" id="UP000838756"/>
    </source>
</evidence>
<organism evidence="3 4">
    <name type="scientific">Pararge aegeria aegeria</name>
    <dbReference type="NCBI Taxonomy" id="348720"/>
    <lineage>
        <taxon>Eukaryota</taxon>
        <taxon>Metazoa</taxon>
        <taxon>Ecdysozoa</taxon>
        <taxon>Arthropoda</taxon>
        <taxon>Hexapoda</taxon>
        <taxon>Insecta</taxon>
        <taxon>Pterygota</taxon>
        <taxon>Neoptera</taxon>
        <taxon>Endopterygota</taxon>
        <taxon>Lepidoptera</taxon>
        <taxon>Glossata</taxon>
        <taxon>Ditrysia</taxon>
        <taxon>Papilionoidea</taxon>
        <taxon>Nymphalidae</taxon>
        <taxon>Satyrinae</taxon>
        <taxon>Satyrini</taxon>
        <taxon>Parargina</taxon>
        <taxon>Pararge</taxon>
    </lineage>
</organism>